<protein>
    <submittedName>
        <fullName evidence="1">Uncharacterized protein</fullName>
    </submittedName>
</protein>
<keyword evidence="2" id="KW-1185">Reference proteome</keyword>
<reference evidence="1" key="1">
    <citation type="submission" date="2023-07" db="EMBL/GenBank/DDBJ databases">
        <title>Genomic Encyclopedia of Type Strains, Phase IV (KMG-IV): sequencing the most valuable type-strain genomes for metagenomic binning, comparative biology and taxonomic classification.</title>
        <authorList>
            <person name="Goeker M."/>
        </authorList>
    </citation>
    <scope>NUCLEOTIDE SEQUENCE</scope>
    <source>
        <strain evidence="1">DSM 26174</strain>
    </source>
</reference>
<dbReference type="AlphaFoldDB" id="A0AAE3XL30"/>
<dbReference type="Proteomes" id="UP001185092">
    <property type="component" value="Unassembled WGS sequence"/>
</dbReference>
<gene>
    <name evidence="1" type="ORF">HNQ88_000876</name>
</gene>
<name>A0AAE3XL30_9BACT</name>
<evidence type="ECO:0000313" key="1">
    <source>
        <dbReference type="EMBL" id="MDR6237900.1"/>
    </source>
</evidence>
<comment type="caution">
    <text evidence="1">The sequence shown here is derived from an EMBL/GenBank/DDBJ whole genome shotgun (WGS) entry which is preliminary data.</text>
</comment>
<accession>A0AAE3XL30</accession>
<organism evidence="1 2">
    <name type="scientific">Aureibacter tunicatorum</name>
    <dbReference type="NCBI Taxonomy" id="866807"/>
    <lineage>
        <taxon>Bacteria</taxon>
        <taxon>Pseudomonadati</taxon>
        <taxon>Bacteroidota</taxon>
        <taxon>Cytophagia</taxon>
        <taxon>Cytophagales</taxon>
        <taxon>Persicobacteraceae</taxon>
        <taxon>Aureibacter</taxon>
    </lineage>
</organism>
<evidence type="ECO:0000313" key="2">
    <source>
        <dbReference type="Proteomes" id="UP001185092"/>
    </source>
</evidence>
<dbReference type="RefSeq" id="WP_309937369.1">
    <property type="nucleotide sequence ID" value="NZ_AP025305.1"/>
</dbReference>
<proteinExistence type="predicted"/>
<dbReference type="EMBL" id="JAVDQD010000001">
    <property type="protein sequence ID" value="MDR6237900.1"/>
    <property type="molecule type" value="Genomic_DNA"/>
</dbReference>
<sequence>MNSDLINERFNIINETLSIINPSGKQIAFNQENLGCIIKFDFIPQDTGKYILNNVRRISLKEGVRELRNYAPSQLIEDQIIIEFK</sequence>